<accession>A0ACC0Q895</accession>
<protein>
    <submittedName>
        <fullName evidence="1">Uncharacterized protein</fullName>
    </submittedName>
</protein>
<evidence type="ECO:0000313" key="1">
    <source>
        <dbReference type="EMBL" id="KAI8573666.1"/>
    </source>
</evidence>
<dbReference type="EMBL" id="CM046388">
    <property type="protein sequence ID" value="KAI8573666.1"/>
    <property type="molecule type" value="Genomic_DNA"/>
</dbReference>
<evidence type="ECO:0000313" key="2">
    <source>
        <dbReference type="Proteomes" id="UP001062846"/>
    </source>
</evidence>
<proteinExistence type="predicted"/>
<gene>
    <name evidence="1" type="ORF">RHMOL_Rhmol01G0295000</name>
</gene>
<comment type="caution">
    <text evidence="1">The sequence shown here is derived from an EMBL/GenBank/DDBJ whole genome shotgun (WGS) entry which is preliminary data.</text>
</comment>
<name>A0ACC0Q895_RHOML</name>
<organism evidence="1 2">
    <name type="scientific">Rhododendron molle</name>
    <name type="common">Chinese azalea</name>
    <name type="synonym">Azalea mollis</name>
    <dbReference type="NCBI Taxonomy" id="49168"/>
    <lineage>
        <taxon>Eukaryota</taxon>
        <taxon>Viridiplantae</taxon>
        <taxon>Streptophyta</taxon>
        <taxon>Embryophyta</taxon>
        <taxon>Tracheophyta</taxon>
        <taxon>Spermatophyta</taxon>
        <taxon>Magnoliopsida</taxon>
        <taxon>eudicotyledons</taxon>
        <taxon>Gunneridae</taxon>
        <taxon>Pentapetalae</taxon>
        <taxon>asterids</taxon>
        <taxon>Ericales</taxon>
        <taxon>Ericaceae</taxon>
        <taxon>Ericoideae</taxon>
        <taxon>Rhodoreae</taxon>
        <taxon>Rhododendron</taxon>
    </lineage>
</organism>
<reference evidence="1" key="1">
    <citation type="submission" date="2022-02" db="EMBL/GenBank/DDBJ databases">
        <title>Plant Genome Project.</title>
        <authorList>
            <person name="Zhang R.-G."/>
        </authorList>
    </citation>
    <scope>NUCLEOTIDE SEQUENCE</scope>
    <source>
        <strain evidence="1">AT1</strain>
    </source>
</reference>
<sequence>MSNPSIRGPCNVESSKSSGGFKIKPKILKWVSSKLQTHISDVCIVESDDVVCLRQYLVGVCKKKVKKEKNLLCNENYIFTYSSHWPNVHLADVTAMERR</sequence>
<keyword evidence="2" id="KW-1185">Reference proteome</keyword>
<dbReference type="Proteomes" id="UP001062846">
    <property type="component" value="Chromosome 1"/>
</dbReference>